<comment type="caution">
    <text evidence="2">The sequence shown here is derived from an EMBL/GenBank/DDBJ whole genome shotgun (WGS) entry which is preliminary data.</text>
</comment>
<feature type="region of interest" description="Disordered" evidence="1">
    <location>
        <begin position="1202"/>
        <end position="1221"/>
    </location>
</feature>
<protein>
    <submittedName>
        <fullName evidence="2">Uncharacterized protein</fullName>
    </submittedName>
</protein>
<accession>A0AAV1LIW5</accession>
<sequence>MYGPRSVYPGSGYAASTAEANALSQGLYGASQAQAEAEANARSNVGSVVPWIPGVAPYTTLGASNAQARALANAIGGGRLGYWPTTVGIPNVGSIAQAEAEALAQSQTGGVGNAWSSAEANALANSLGVGYPGVGQAQSLAQAQADALSTGYGIGQSAANAQALANSAANSYLPGLYGPRGVYPTSGYASSAAEANALSQGLFGASQAQAEAEANARSNVGSVVPWITGVAPYSTLGASNAQARALANAIGGGRLGYWPTTVGIPNVGSIAQAEAEALAQSQTGGVGNAWSSAEANALANSLGVGYPGVGQAQSLAQAQADALSTGYGNGLGAANARGRVIPQHEYIMPHEIPGGENAIVCTREGELHHFWTPVLDCLVCACVNRLGYVRPVCVSCSRCGVTGPVPVPRVSCDPMPTEEPFENPTNPCEICVCHVIDDVFGNSDTKVVCQENPECINPIQASPLPGPRPHNSCRPHVPNVPFAHPWDGCQECVCTEVYATGVINVEVNCYTRRECYPLRVTRQLFPLQPFLIGCNVYMFQLVYNYVIARCNRHPDCGAVPWNIGGAISSADAYANARSNALNPFYPISGVSQSLAEAQAIANSNVRGLGALSGLAEAEALAKANAIGNSVYPTVLNPYSNMAEAAAEAVANANSGIMPGYGPAYVPGSSASALAEAEAISRGNMLLNPLYPAIRPGYSMGSAEARALANAMSANNGMGSAEAQALANAISTNNQILPNILPGYMPGSSASALAEAEAIARGNTGYYPISPVMPVGSSLAEAAAEAVANANSGIMPGYGPAYVPGSSASALAEAEAISRGNMLLNPLYPAIRPGYSMGSAEARALANAMSANNGMGSAEAQALANAISTNNQILPNILPGYMPGSSASALAEAEAIARGNTGYYPISPVMPVGSSLAEAAAEAVANANSGIMPGYGPAYVPGSSASALAEAEAISRGNMLLNPLYPAIRPGYSMGSAEARALANAMSANNGMGSAEAQALANAISTNNQILPNILPGYMPGSSASALAEAEAIARGNTGYYPGIMQSGSIADARANANANSGMGIYPMAYRPGSSASAEAEAIANSGVYSDGLMPWSPLSQSVAQSQAIANAVGQNLGGAQSLAQAQAQADAMSGGPLIKAVSQCQEQGRTPHEQEHIYVDNVAGFGDAEHRGPAWYSMGSQESQGSKSTAFSSEETSSDFTESFASSKSSEASSKETSNEKIATRAYRKCDPCPHDMLKKYTNKGIKWICGGYQRARRTFKSECMMRFRNCQDGTMFIKLYNHRCKNDNYHGRHWFYIYKV</sequence>
<feature type="compositionally biased region" description="Low complexity" evidence="1">
    <location>
        <begin position="1202"/>
        <end position="1212"/>
    </location>
</feature>
<reference evidence="2 3" key="1">
    <citation type="submission" date="2023-11" db="EMBL/GenBank/DDBJ databases">
        <authorList>
            <person name="Hedman E."/>
            <person name="Englund M."/>
            <person name="Stromberg M."/>
            <person name="Nyberg Akerstrom W."/>
            <person name="Nylinder S."/>
            <person name="Jareborg N."/>
            <person name="Kallberg Y."/>
            <person name="Kronander E."/>
        </authorList>
    </citation>
    <scope>NUCLEOTIDE SEQUENCE [LARGE SCALE GENOMIC DNA]</scope>
</reference>
<organism evidence="2 3">
    <name type="scientific">Parnassius mnemosyne</name>
    <name type="common">clouded apollo</name>
    <dbReference type="NCBI Taxonomy" id="213953"/>
    <lineage>
        <taxon>Eukaryota</taxon>
        <taxon>Metazoa</taxon>
        <taxon>Ecdysozoa</taxon>
        <taxon>Arthropoda</taxon>
        <taxon>Hexapoda</taxon>
        <taxon>Insecta</taxon>
        <taxon>Pterygota</taxon>
        <taxon>Neoptera</taxon>
        <taxon>Endopterygota</taxon>
        <taxon>Lepidoptera</taxon>
        <taxon>Glossata</taxon>
        <taxon>Ditrysia</taxon>
        <taxon>Papilionoidea</taxon>
        <taxon>Papilionidae</taxon>
        <taxon>Parnassiinae</taxon>
        <taxon>Parnassini</taxon>
        <taxon>Parnassius</taxon>
        <taxon>Driopa</taxon>
    </lineage>
</organism>
<keyword evidence="3" id="KW-1185">Reference proteome</keyword>
<gene>
    <name evidence="2" type="ORF">PARMNEM_LOCUS13889</name>
</gene>
<dbReference type="Proteomes" id="UP001314205">
    <property type="component" value="Unassembled WGS sequence"/>
</dbReference>
<dbReference type="EMBL" id="CAVLGL010000089">
    <property type="protein sequence ID" value="CAK1594214.1"/>
    <property type="molecule type" value="Genomic_DNA"/>
</dbReference>
<feature type="region of interest" description="Disordered" evidence="1">
    <location>
        <begin position="1173"/>
        <end position="1194"/>
    </location>
</feature>
<name>A0AAV1LIW5_9NEOP</name>
<evidence type="ECO:0000313" key="2">
    <source>
        <dbReference type="EMBL" id="CAK1594214.1"/>
    </source>
</evidence>
<proteinExistence type="predicted"/>
<evidence type="ECO:0000313" key="3">
    <source>
        <dbReference type="Proteomes" id="UP001314205"/>
    </source>
</evidence>
<evidence type="ECO:0000256" key="1">
    <source>
        <dbReference type="SAM" id="MobiDB-lite"/>
    </source>
</evidence>